<dbReference type="InterPro" id="IPR009061">
    <property type="entry name" value="DNA-bd_dom_put_sf"/>
</dbReference>
<dbReference type="KEGG" id="mcub:MCBB_1245"/>
<dbReference type="SMART" id="SM00873">
    <property type="entry name" value="B3_4"/>
    <property type="match status" value="1"/>
</dbReference>
<name>A0A1D3L2M9_9EURY</name>
<organism evidence="14 15">
    <name type="scientific">Methanobacterium congolense</name>
    <dbReference type="NCBI Taxonomy" id="118062"/>
    <lineage>
        <taxon>Archaea</taxon>
        <taxon>Methanobacteriati</taxon>
        <taxon>Methanobacteriota</taxon>
        <taxon>Methanomada group</taxon>
        <taxon>Methanobacteria</taxon>
        <taxon>Methanobacteriales</taxon>
        <taxon>Methanobacteriaceae</taxon>
        <taxon>Methanobacterium</taxon>
    </lineage>
</organism>
<keyword evidence="11 12" id="KW-0030">Aminoacyl-tRNA synthetase</keyword>
<evidence type="ECO:0000256" key="2">
    <source>
        <dbReference type="ARBA" id="ARBA00004496"/>
    </source>
</evidence>
<dbReference type="Proteomes" id="UP000094707">
    <property type="component" value="Chromosome I"/>
</dbReference>
<keyword evidence="10 12" id="KW-0648">Protein biosynthesis</keyword>
<feature type="binding site" evidence="12">
    <location>
        <position position="337"/>
    </location>
    <ligand>
        <name>Mg(2+)</name>
        <dbReference type="ChEBI" id="CHEBI:18420"/>
        <note>shared with alpha subunit</note>
    </ligand>
</feature>
<feature type="domain" description="B5" evidence="13">
    <location>
        <begin position="273"/>
        <end position="349"/>
    </location>
</feature>
<dbReference type="FunFam" id="3.50.40.10:FF:000003">
    <property type="entry name" value="Phenylalanine--tRNA ligase beta subunit"/>
    <property type="match status" value="1"/>
</dbReference>
<evidence type="ECO:0000256" key="5">
    <source>
        <dbReference type="ARBA" id="ARBA00022598"/>
    </source>
</evidence>
<dbReference type="InterPro" id="IPR045864">
    <property type="entry name" value="aa-tRNA-synth_II/BPL/LPL"/>
</dbReference>
<keyword evidence="15" id="KW-1185">Reference proteome</keyword>
<evidence type="ECO:0000256" key="7">
    <source>
        <dbReference type="ARBA" id="ARBA00022741"/>
    </source>
</evidence>
<dbReference type="Gene3D" id="3.30.930.10">
    <property type="entry name" value="Bira Bifunctional Protein, Domain 2"/>
    <property type="match status" value="1"/>
</dbReference>
<keyword evidence="8 12" id="KW-0067">ATP-binding</keyword>
<evidence type="ECO:0000256" key="11">
    <source>
        <dbReference type="ARBA" id="ARBA00023146"/>
    </source>
</evidence>
<feature type="binding site" evidence="12">
    <location>
        <position position="327"/>
    </location>
    <ligand>
        <name>Mg(2+)</name>
        <dbReference type="ChEBI" id="CHEBI:18420"/>
        <note>shared with alpha subunit</note>
    </ligand>
</feature>
<dbReference type="InterPro" id="IPR045060">
    <property type="entry name" value="Phe-tRNA-ligase_IIc_bsu"/>
</dbReference>
<dbReference type="STRING" id="118062.MCBB_1245"/>
<dbReference type="PROSITE" id="PS51483">
    <property type="entry name" value="B5"/>
    <property type="match status" value="1"/>
</dbReference>
<comment type="catalytic activity">
    <reaction evidence="12">
        <text>tRNA(Phe) + L-phenylalanine + ATP = L-phenylalanyl-tRNA(Phe) + AMP + diphosphate + H(+)</text>
        <dbReference type="Rhea" id="RHEA:19413"/>
        <dbReference type="Rhea" id="RHEA-COMP:9668"/>
        <dbReference type="Rhea" id="RHEA-COMP:9699"/>
        <dbReference type="ChEBI" id="CHEBI:15378"/>
        <dbReference type="ChEBI" id="CHEBI:30616"/>
        <dbReference type="ChEBI" id="CHEBI:33019"/>
        <dbReference type="ChEBI" id="CHEBI:58095"/>
        <dbReference type="ChEBI" id="CHEBI:78442"/>
        <dbReference type="ChEBI" id="CHEBI:78531"/>
        <dbReference type="ChEBI" id="CHEBI:456215"/>
        <dbReference type="EC" id="6.1.1.20"/>
    </reaction>
</comment>
<dbReference type="EMBL" id="LT607756">
    <property type="protein sequence ID" value="SCG85803.1"/>
    <property type="molecule type" value="Genomic_DNA"/>
</dbReference>
<comment type="cofactor">
    <cofactor evidence="1 12">
        <name>Mg(2+)</name>
        <dbReference type="ChEBI" id="CHEBI:18420"/>
    </cofactor>
</comment>
<dbReference type="EC" id="6.1.1.20" evidence="12"/>
<dbReference type="InterPro" id="IPR004531">
    <property type="entry name" value="Phe-tRNA-synth_IIc_bsu_arc_euk"/>
</dbReference>
<reference evidence="14 15" key="1">
    <citation type="submission" date="2016-08" db="EMBL/GenBank/DDBJ databases">
        <authorList>
            <person name="Seilhamer J.J."/>
        </authorList>
    </citation>
    <scope>NUCLEOTIDE SEQUENCE [LARGE SCALE GENOMIC DNA]</scope>
    <source>
        <strain evidence="14">Buetzberg</strain>
    </source>
</reference>
<dbReference type="NCBIfam" id="TIGR00471">
    <property type="entry name" value="pheT_arch"/>
    <property type="match status" value="1"/>
</dbReference>
<dbReference type="OrthoDB" id="10073at2157"/>
<evidence type="ECO:0000256" key="10">
    <source>
        <dbReference type="ARBA" id="ARBA00022917"/>
    </source>
</evidence>
<evidence type="ECO:0000256" key="9">
    <source>
        <dbReference type="ARBA" id="ARBA00022842"/>
    </source>
</evidence>
<dbReference type="HAMAP" id="MF_00284">
    <property type="entry name" value="Phe_tRNA_synth_beta2"/>
    <property type="match status" value="1"/>
</dbReference>
<evidence type="ECO:0000256" key="3">
    <source>
        <dbReference type="ARBA" id="ARBA00007438"/>
    </source>
</evidence>
<dbReference type="PANTHER" id="PTHR10947">
    <property type="entry name" value="PHENYLALANYL-TRNA SYNTHETASE BETA CHAIN AND LEUCINE-RICH REPEAT-CONTAINING PROTEIN 47"/>
    <property type="match status" value="1"/>
</dbReference>
<sequence length="562" mass="63773">MPVINFSYKDIDEALGQKIPKNELIDMLPMIGSDIEDYDDENLKVEFFPNRPDHYSVEGITRTLKGMLGIEEGMPIYETSPSGTTMTVDPELKVIRPYTSCCIVEGVNIDDEKLVQLMDFQEDLHWVIGRDRKKVAIGIHNLDVLKPPFSYMAADPDSESFLALEMTEPQSLRQILENHKKGRKYAHLIEKFDKYPLIKDSEGNILSMPPIINGDLTKLSTETRNVFIDVTGTDERAVNHALNIIATSFAEAGGKIKTVKVIYGDREVETPDLTPKEFYVSVKNAQKRIGEKLTAPEVVRMLKRVRLHAEAESDDKIRVLVPAYRIDVLHEVDLIENIAIGYGFRDIGSELPDIATIAYEDKTRFFENRIREVMTGMGFNEVMSLMLTNEEHHYYDMRLPEDDRVMVAQPISQDRTMIRKSLLNGLMEFLEDNKHEELPQKIFEVGDVVYMDGETETHTKIVKKLAGAVVHSTANFTEIKSITDAMIQNLGLKMEIEPLEHPSFIGGRCAGIKGIKETSNDSESGKQEVQIMGFFGELHPEVITNFEMEYPVVAFEVEFKGI</sequence>
<evidence type="ECO:0000259" key="13">
    <source>
        <dbReference type="PROSITE" id="PS51483"/>
    </source>
</evidence>
<keyword evidence="6 12" id="KW-0479">Metal-binding</keyword>
<dbReference type="InterPro" id="IPR005146">
    <property type="entry name" value="B3/B4_tRNA-bd"/>
</dbReference>
<dbReference type="Gene3D" id="3.50.40.10">
    <property type="entry name" value="Phenylalanyl-trna Synthetase, Chain B, domain 3"/>
    <property type="match status" value="1"/>
</dbReference>
<comment type="subunit">
    <text evidence="12">Tetramer of two alpha and two beta subunits.</text>
</comment>
<dbReference type="SMART" id="SM00874">
    <property type="entry name" value="B5"/>
    <property type="match status" value="1"/>
</dbReference>
<dbReference type="PATRIC" id="fig|129848.4.peg.1261"/>
<evidence type="ECO:0000256" key="6">
    <source>
        <dbReference type="ARBA" id="ARBA00022723"/>
    </source>
</evidence>
<proteinExistence type="inferred from homology"/>
<dbReference type="CDD" id="cd00769">
    <property type="entry name" value="PheRS_beta_core"/>
    <property type="match status" value="1"/>
</dbReference>
<evidence type="ECO:0000313" key="14">
    <source>
        <dbReference type="EMBL" id="SCG85803.1"/>
    </source>
</evidence>
<evidence type="ECO:0000256" key="4">
    <source>
        <dbReference type="ARBA" id="ARBA00022490"/>
    </source>
</evidence>
<dbReference type="InterPro" id="IPR041616">
    <property type="entry name" value="PheRS_beta_core"/>
</dbReference>
<dbReference type="Pfam" id="PF17759">
    <property type="entry name" value="tRNA_synthFbeta"/>
    <property type="match status" value="1"/>
</dbReference>
<dbReference type="InterPro" id="IPR005147">
    <property type="entry name" value="tRNA_synthase_B5-dom"/>
</dbReference>
<dbReference type="GO" id="GO:0003723">
    <property type="term" value="F:RNA binding"/>
    <property type="evidence" value="ECO:0007669"/>
    <property type="project" value="InterPro"/>
</dbReference>
<evidence type="ECO:0000256" key="12">
    <source>
        <dbReference type="HAMAP-Rule" id="MF_00284"/>
    </source>
</evidence>
<dbReference type="Pfam" id="PF03483">
    <property type="entry name" value="B3_4"/>
    <property type="match status" value="1"/>
</dbReference>
<dbReference type="SUPFAM" id="SSF55681">
    <property type="entry name" value="Class II aaRS and biotin synthetases"/>
    <property type="match status" value="1"/>
</dbReference>
<dbReference type="Gene3D" id="3.30.56.10">
    <property type="match status" value="2"/>
</dbReference>
<dbReference type="InterPro" id="IPR022918">
    <property type="entry name" value="Phe_tRNA_ligase_beta2_arc"/>
</dbReference>
<accession>A0A1D3L2M9</accession>
<keyword evidence="5 12" id="KW-0436">Ligase</keyword>
<dbReference type="GO" id="GO:0006432">
    <property type="term" value="P:phenylalanyl-tRNA aminoacylation"/>
    <property type="evidence" value="ECO:0007669"/>
    <property type="project" value="UniProtKB-UniRule"/>
</dbReference>
<feature type="binding site" evidence="12">
    <location>
        <position position="333"/>
    </location>
    <ligand>
        <name>Mg(2+)</name>
        <dbReference type="ChEBI" id="CHEBI:18420"/>
        <note>shared with alpha subunit</note>
    </ligand>
</feature>
<keyword evidence="7 12" id="KW-0547">Nucleotide-binding</keyword>
<dbReference type="AlphaFoldDB" id="A0A1D3L2M9"/>
<dbReference type="GO" id="GO:0009328">
    <property type="term" value="C:phenylalanine-tRNA ligase complex"/>
    <property type="evidence" value="ECO:0007669"/>
    <property type="project" value="TreeGrafter"/>
</dbReference>
<dbReference type="InterPro" id="IPR020825">
    <property type="entry name" value="Phe-tRNA_synthase-like_B3/B4"/>
</dbReference>
<dbReference type="GO" id="GO:0005524">
    <property type="term" value="F:ATP binding"/>
    <property type="evidence" value="ECO:0007669"/>
    <property type="project" value="UniProtKB-UniRule"/>
</dbReference>
<gene>
    <name evidence="12 14" type="primary">pheT</name>
    <name evidence="14" type="ORF">MCBB_1245</name>
</gene>
<dbReference type="PANTHER" id="PTHR10947:SF0">
    <property type="entry name" value="PHENYLALANINE--TRNA LIGASE BETA SUBUNIT"/>
    <property type="match status" value="1"/>
</dbReference>
<dbReference type="RefSeq" id="WP_071906928.1">
    <property type="nucleotide sequence ID" value="NZ_LT607756.1"/>
</dbReference>
<keyword evidence="9 12" id="KW-0460">Magnesium</keyword>
<dbReference type="Pfam" id="PF03484">
    <property type="entry name" value="B5"/>
    <property type="match status" value="1"/>
</dbReference>
<evidence type="ECO:0000256" key="1">
    <source>
        <dbReference type="ARBA" id="ARBA00001946"/>
    </source>
</evidence>
<comment type="similarity">
    <text evidence="3 12">Belongs to the phenylalanyl-tRNA synthetase beta subunit family. Type 2 subfamily.</text>
</comment>
<dbReference type="GO" id="GO:0000287">
    <property type="term" value="F:magnesium ion binding"/>
    <property type="evidence" value="ECO:0007669"/>
    <property type="project" value="InterPro"/>
</dbReference>
<comment type="subcellular location">
    <subcellularLocation>
        <location evidence="2 12">Cytoplasm</location>
    </subcellularLocation>
</comment>
<dbReference type="SUPFAM" id="SSF46955">
    <property type="entry name" value="Putative DNA-binding domain"/>
    <property type="match status" value="2"/>
</dbReference>
<evidence type="ECO:0000313" key="15">
    <source>
        <dbReference type="Proteomes" id="UP000094707"/>
    </source>
</evidence>
<evidence type="ECO:0000256" key="8">
    <source>
        <dbReference type="ARBA" id="ARBA00022840"/>
    </source>
</evidence>
<feature type="binding site" evidence="12">
    <location>
        <position position="336"/>
    </location>
    <ligand>
        <name>Mg(2+)</name>
        <dbReference type="ChEBI" id="CHEBI:18420"/>
        <note>shared with alpha subunit</note>
    </ligand>
</feature>
<protein>
    <recommendedName>
        <fullName evidence="12">Phenylalanine--tRNA ligase beta subunit</fullName>
        <ecNumber evidence="12">6.1.1.20</ecNumber>
    </recommendedName>
    <alternativeName>
        <fullName evidence="12">Phenylalanyl-tRNA synthetase beta subunit</fullName>
        <shortName evidence="12">PheRS</shortName>
    </alternativeName>
</protein>
<keyword evidence="4 12" id="KW-0963">Cytoplasm</keyword>
<dbReference type="GO" id="GO:0004826">
    <property type="term" value="F:phenylalanine-tRNA ligase activity"/>
    <property type="evidence" value="ECO:0007669"/>
    <property type="project" value="UniProtKB-UniRule"/>
</dbReference>
<dbReference type="GeneID" id="30412089"/>